<name>A0A2I0KT87_PUNGR</name>
<evidence type="ECO:0000313" key="1">
    <source>
        <dbReference type="EMBL" id="PKI71056.1"/>
    </source>
</evidence>
<evidence type="ECO:0000313" key="2">
    <source>
        <dbReference type="Proteomes" id="UP000233551"/>
    </source>
</evidence>
<reference evidence="1 2" key="1">
    <citation type="submission" date="2017-11" db="EMBL/GenBank/DDBJ databases">
        <title>De-novo sequencing of pomegranate (Punica granatum L.) genome.</title>
        <authorList>
            <person name="Akparov Z."/>
            <person name="Amiraslanov A."/>
            <person name="Hajiyeva S."/>
            <person name="Abbasov M."/>
            <person name="Kaur K."/>
            <person name="Hamwieh A."/>
            <person name="Solovyev V."/>
            <person name="Salamov A."/>
            <person name="Braich B."/>
            <person name="Kosarev P."/>
            <person name="Mahmoud A."/>
            <person name="Hajiyev E."/>
            <person name="Babayeva S."/>
            <person name="Izzatullayeva V."/>
            <person name="Mammadov A."/>
            <person name="Mammadov A."/>
            <person name="Sharifova S."/>
            <person name="Ojaghi J."/>
            <person name="Eynullazada K."/>
            <person name="Bayramov B."/>
            <person name="Abdulazimova A."/>
            <person name="Shahmuradov I."/>
        </authorList>
    </citation>
    <scope>NUCLEOTIDE SEQUENCE [LARGE SCALE GENOMIC DNA]</scope>
    <source>
        <strain evidence="2">cv. AG2017</strain>
        <tissue evidence="1">Leaf</tissue>
    </source>
</reference>
<gene>
    <name evidence="1" type="ORF">CRG98_008550</name>
</gene>
<organism evidence="1 2">
    <name type="scientific">Punica granatum</name>
    <name type="common">Pomegranate</name>
    <dbReference type="NCBI Taxonomy" id="22663"/>
    <lineage>
        <taxon>Eukaryota</taxon>
        <taxon>Viridiplantae</taxon>
        <taxon>Streptophyta</taxon>
        <taxon>Embryophyta</taxon>
        <taxon>Tracheophyta</taxon>
        <taxon>Spermatophyta</taxon>
        <taxon>Magnoliopsida</taxon>
        <taxon>eudicotyledons</taxon>
        <taxon>Gunneridae</taxon>
        <taxon>Pentapetalae</taxon>
        <taxon>rosids</taxon>
        <taxon>malvids</taxon>
        <taxon>Myrtales</taxon>
        <taxon>Lythraceae</taxon>
        <taxon>Punica</taxon>
    </lineage>
</organism>
<accession>A0A2I0KT87</accession>
<proteinExistence type="predicted"/>
<dbReference type="EMBL" id="PGOL01000408">
    <property type="protein sequence ID" value="PKI71056.1"/>
    <property type="molecule type" value="Genomic_DNA"/>
</dbReference>
<comment type="caution">
    <text evidence="1">The sequence shown here is derived from an EMBL/GenBank/DDBJ whole genome shotgun (WGS) entry which is preliminary data.</text>
</comment>
<protein>
    <submittedName>
        <fullName evidence="1">Uncharacterized protein</fullName>
    </submittedName>
</protein>
<dbReference type="Proteomes" id="UP000233551">
    <property type="component" value="Unassembled WGS sequence"/>
</dbReference>
<dbReference type="AlphaFoldDB" id="A0A2I0KT87"/>
<keyword evidence="2" id="KW-1185">Reference proteome</keyword>
<sequence>MPSTLLELSTMEMAEDQGLEAYAVKWRARAAKHVPPISEAQQIQLFHSTLKGAYYLHLLAHTSLFSNLIDAGKKLDIGVKLGTIEGPAEKKEGESSKKPFLFHRRTRPLLYRRRYPYRFRHLFTQLLRRWSSQHRALTLLLTHPSLSHSKLHNPTPAFLTQLYLL</sequence>